<keyword evidence="2" id="KW-0472">Membrane</keyword>
<keyword evidence="2" id="KW-1133">Transmembrane helix</keyword>
<evidence type="ECO:0000256" key="2">
    <source>
        <dbReference type="SAM" id="Phobius"/>
    </source>
</evidence>
<feature type="transmembrane region" description="Helical" evidence="2">
    <location>
        <begin position="161"/>
        <end position="182"/>
    </location>
</feature>
<reference evidence="3" key="1">
    <citation type="journal article" date="2020" name="Nature">
        <title>Giant virus diversity and host interactions through global metagenomics.</title>
        <authorList>
            <person name="Schulz F."/>
            <person name="Roux S."/>
            <person name="Paez-Espino D."/>
            <person name="Jungbluth S."/>
            <person name="Walsh D.A."/>
            <person name="Denef V.J."/>
            <person name="McMahon K.D."/>
            <person name="Konstantinidis K.T."/>
            <person name="Eloe-Fadrosh E.A."/>
            <person name="Kyrpides N.C."/>
            <person name="Woyke T."/>
        </authorList>
    </citation>
    <scope>NUCLEOTIDE SEQUENCE</scope>
    <source>
        <strain evidence="3">GVMAG-M-3300010158-55</strain>
    </source>
</reference>
<dbReference type="EMBL" id="MN739096">
    <property type="protein sequence ID" value="QHS88395.1"/>
    <property type="molecule type" value="Genomic_DNA"/>
</dbReference>
<organism evidence="3">
    <name type="scientific">viral metagenome</name>
    <dbReference type="NCBI Taxonomy" id="1070528"/>
    <lineage>
        <taxon>unclassified sequences</taxon>
        <taxon>metagenomes</taxon>
        <taxon>organismal metagenomes</taxon>
    </lineage>
</organism>
<dbReference type="AlphaFoldDB" id="A0A6C0B815"/>
<feature type="transmembrane region" description="Helical" evidence="2">
    <location>
        <begin position="135"/>
        <end position="155"/>
    </location>
</feature>
<protein>
    <submittedName>
        <fullName evidence="3">Uncharacterized protein</fullName>
    </submittedName>
</protein>
<evidence type="ECO:0000256" key="1">
    <source>
        <dbReference type="SAM" id="Coils"/>
    </source>
</evidence>
<feature type="coiled-coil region" evidence="1">
    <location>
        <begin position="77"/>
        <end position="111"/>
    </location>
</feature>
<name>A0A6C0B815_9ZZZZ</name>
<evidence type="ECO:0000313" key="3">
    <source>
        <dbReference type="EMBL" id="QHS88395.1"/>
    </source>
</evidence>
<accession>A0A6C0B815</accession>
<keyword evidence="1" id="KW-0175">Coiled coil</keyword>
<sequence>MANIQELMNEISQLQKTEEQLYEVLFRNAQNVALGKQSTMTNSEINTIATQINSLTASRVKLYNSLSQYYKHDVVLENSVKKTIKQQTDTLKILERELNKSKQNLAKLEDEKYNQLKMIEINSYFSKQYDAHIKLMRLITIVGICMLATLLLTYIEPLKSASIPLFNIVLVIGVFLIIKVIIDMYLRRNDNYDEYSWFAAPTTDNDVTRVNSETSTSFIDVSGIDVPFCYGSSCCSTGTVWDEASYTCVINNTPPK</sequence>
<keyword evidence="2" id="KW-0812">Transmembrane</keyword>
<proteinExistence type="predicted"/>